<keyword evidence="6" id="KW-0812">Transmembrane</keyword>
<evidence type="ECO:0000256" key="1">
    <source>
        <dbReference type="ARBA" id="ARBA00022670"/>
    </source>
</evidence>
<dbReference type="InterPro" id="IPR023365">
    <property type="entry name" value="Sortase_dom-sf"/>
</dbReference>
<reference evidence="7" key="1">
    <citation type="submission" date="2022-04" db="EMBL/GenBank/DDBJ databases">
        <title>Draft genome sequences of lactic acid bacteria (LAB) strains involved in meat spoilage.</title>
        <authorList>
            <person name="Palevich N."/>
        </authorList>
    </citation>
    <scope>NUCLEOTIDE SEQUENCE</scope>
    <source>
        <strain evidence="7">9-14</strain>
    </source>
</reference>
<proteinExistence type="predicted"/>
<organism evidence="7 8">
    <name type="scientific">Carnobacterium divergens</name>
    <name type="common">Lactobacillus divergens</name>
    <dbReference type="NCBI Taxonomy" id="2748"/>
    <lineage>
        <taxon>Bacteria</taxon>
        <taxon>Bacillati</taxon>
        <taxon>Bacillota</taxon>
        <taxon>Bacilli</taxon>
        <taxon>Lactobacillales</taxon>
        <taxon>Carnobacteriaceae</taxon>
        <taxon>Carnobacterium</taxon>
    </lineage>
</organism>
<dbReference type="GO" id="GO:0008234">
    <property type="term" value="F:cysteine-type peptidase activity"/>
    <property type="evidence" value="ECO:0007669"/>
    <property type="project" value="UniProtKB-KW"/>
</dbReference>
<feature type="active site" description="Acyl-thioester intermediate" evidence="4">
    <location>
        <position position="236"/>
    </location>
</feature>
<dbReference type="Gene3D" id="2.40.260.10">
    <property type="entry name" value="Sortase"/>
    <property type="match status" value="1"/>
</dbReference>
<keyword evidence="3" id="KW-0788">Thiol protease</keyword>
<comment type="caution">
    <text evidence="7">The sequence shown here is derived from an EMBL/GenBank/DDBJ whole genome shotgun (WGS) entry which is preliminary data.</text>
</comment>
<dbReference type="AlphaFoldDB" id="A0AAW8RH26"/>
<evidence type="ECO:0000256" key="5">
    <source>
        <dbReference type="SAM" id="MobiDB-lite"/>
    </source>
</evidence>
<name>A0AAW8RH26_CARDV</name>
<feature type="compositionally biased region" description="Basic and acidic residues" evidence="5">
    <location>
        <begin position="92"/>
        <end position="103"/>
    </location>
</feature>
<sequence length="268" mass="29628">MRIVKKTKQSRKKKIINKILPVLFVGLIGVGGLFTAYQPYKNHLVKNTEEKVLSVKQTAQTVKKNQEKVENTPIEEKNQVEKEAPSASDEEATPKEPDYDPTKVTELTMADVLEGNRNADRIVQQFGIGKIVVPNLGIQLPILVGIANTNLAVGAGTMKESQQMGIGNYALAGHHMKNKNLLFGPLEDAKEGQSIYLTNYETVYHYIISSNTIVGPNDGHVVNDVENQNLITLITCAEGGKKRYAIQGTLSETYTYNDVPSDIKQLFN</sequence>
<evidence type="ECO:0000313" key="7">
    <source>
        <dbReference type="EMBL" id="MDT1974956.1"/>
    </source>
</evidence>
<dbReference type="NCBIfam" id="TIGR01076">
    <property type="entry name" value="sortase_fam"/>
    <property type="match status" value="1"/>
</dbReference>
<keyword evidence="1" id="KW-0645">Protease</keyword>
<dbReference type="RefSeq" id="WP_311780777.1">
    <property type="nucleotide sequence ID" value="NZ_JALRMQ010000008.1"/>
</dbReference>
<evidence type="ECO:0000256" key="2">
    <source>
        <dbReference type="ARBA" id="ARBA00022801"/>
    </source>
</evidence>
<dbReference type="Proteomes" id="UP001249945">
    <property type="component" value="Unassembled WGS sequence"/>
</dbReference>
<dbReference type="GO" id="GO:0006508">
    <property type="term" value="P:proteolysis"/>
    <property type="evidence" value="ECO:0007669"/>
    <property type="project" value="UniProtKB-KW"/>
</dbReference>
<feature type="active site" description="Proton donor/acceptor" evidence="4">
    <location>
        <position position="174"/>
    </location>
</feature>
<dbReference type="SUPFAM" id="SSF63817">
    <property type="entry name" value="Sortase"/>
    <property type="match status" value="1"/>
</dbReference>
<evidence type="ECO:0000313" key="8">
    <source>
        <dbReference type="Proteomes" id="UP001249945"/>
    </source>
</evidence>
<dbReference type="InterPro" id="IPR005754">
    <property type="entry name" value="Sortase"/>
</dbReference>
<dbReference type="InterPro" id="IPR042007">
    <property type="entry name" value="Sortase_A"/>
</dbReference>
<feature type="compositionally biased region" description="Basic and acidic residues" evidence="5">
    <location>
        <begin position="64"/>
        <end position="84"/>
    </location>
</feature>
<feature type="region of interest" description="Disordered" evidence="5">
    <location>
        <begin position="61"/>
        <end position="103"/>
    </location>
</feature>
<feature type="transmembrane region" description="Helical" evidence="6">
    <location>
        <begin position="20"/>
        <end position="40"/>
    </location>
</feature>
<accession>A0AAW8RH26</accession>
<evidence type="ECO:0000256" key="3">
    <source>
        <dbReference type="ARBA" id="ARBA00022807"/>
    </source>
</evidence>
<evidence type="ECO:0000256" key="6">
    <source>
        <dbReference type="SAM" id="Phobius"/>
    </source>
</evidence>
<keyword evidence="2" id="KW-0378">Hydrolase</keyword>
<evidence type="ECO:0000256" key="4">
    <source>
        <dbReference type="PIRSR" id="PIRSR605754-1"/>
    </source>
</evidence>
<gene>
    <name evidence="7" type="ORF">MX635_11175</name>
</gene>
<dbReference type="CDD" id="cd06165">
    <property type="entry name" value="Sortase_A"/>
    <property type="match status" value="1"/>
</dbReference>
<dbReference type="EMBL" id="JALRMR010000014">
    <property type="protein sequence ID" value="MDT1974956.1"/>
    <property type="molecule type" value="Genomic_DNA"/>
</dbReference>
<dbReference type="Pfam" id="PF04203">
    <property type="entry name" value="Sortase"/>
    <property type="match status" value="1"/>
</dbReference>
<protein>
    <submittedName>
        <fullName evidence="7">Class A sortase</fullName>
    </submittedName>
</protein>
<keyword evidence="6" id="KW-0472">Membrane</keyword>
<keyword evidence="6" id="KW-1133">Transmembrane helix</keyword>